<proteinExistence type="inferred from homology"/>
<comment type="function">
    <text evidence="1">Component of the ESCRT-II complex (endosomal sorting complex required for transport II), which is required for multivesicular body (MVB) formation and sorting of endosomal cargo proteins into MVBs.</text>
</comment>
<dbReference type="EMBL" id="UIVS01000001">
    <property type="protein sequence ID" value="SVP90247.1"/>
    <property type="molecule type" value="Genomic_DNA"/>
</dbReference>
<dbReference type="GO" id="GO:0043130">
    <property type="term" value="F:ubiquitin binding"/>
    <property type="evidence" value="ECO:0007669"/>
    <property type="project" value="UniProtKB-UniRule"/>
</dbReference>
<feature type="compositionally biased region" description="Polar residues" evidence="2">
    <location>
        <begin position="196"/>
        <end position="209"/>
    </location>
</feature>
<dbReference type="GO" id="GO:0000814">
    <property type="term" value="C:ESCRT II complex"/>
    <property type="evidence" value="ECO:0007669"/>
    <property type="project" value="UniProtKB-UniRule"/>
</dbReference>
<dbReference type="VEuPathDB" id="PiroplasmaDB:TA06640"/>
<evidence type="ECO:0000313" key="4">
    <source>
        <dbReference type="EMBL" id="SVP90247.1"/>
    </source>
</evidence>
<dbReference type="InterPro" id="IPR036390">
    <property type="entry name" value="WH_DNA-bd_sf"/>
</dbReference>
<keyword evidence="1" id="KW-0963">Cytoplasm</keyword>
<dbReference type="GO" id="GO:0031902">
    <property type="term" value="C:late endosome membrane"/>
    <property type="evidence" value="ECO:0007669"/>
    <property type="project" value="UniProtKB-UniRule"/>
</dbReference>
<organism evidence="3">
    <name type="scientific">Theileria annulata</name>
    <dbReference type="NCBI Taxonomy" id="5874"/>
    <lineage>
        <taxon>Eukaryota</taxon>
        <taxon>Sar</taxon>
        <taxon>Alveolata</taxon>
        <taxon>Apicomplexa</taxon>
        <taxon>Aconoidasida</taxon>
        <taxon>Piroplasmida</taxon>
        <taxon>Theileriidae</taxon>
        <taxon>Theileria</taxon>
    </lineage>
</organism>
<keyword evidence="1" id="KW-0967">Endosome</keyword>
<dbReference type="GO" id="GO:0032266">
    <property type="term" value="F:phosphatidylinositol-3-phosphate binding"/>
    <property type="evidence" value="ECO:0007669"/>
    <property type="project" value="UniProtKB-UniRule"/>
</dbReference>
<evidence type="ECO:0000256" key="2">
    <source>
        <dbReference type="SAM" id="MobiDB-lite"/>
    </source>
</evidence>
<protein>
    <recommendedName>
        <fullName evidence="1">Vacuolar protein-sorting-associated protein 36</fullName>
    </recommendedName>
    <alternativeName>
        <fullName evidence="1">ESCRT-II complex subunit VPS36</fullName>
    </alternativeName>
</protein>
<evidence type="ECO:0000313" key="3">
    <source>
        <dbReference type="EMBL" id="SVP89106.1"/>
    </source>
</evidence>
<dbReference type="EMBL" id="UIVT01000001">
    <property type="protein sequence ID" value="SVP89106.1"/>
    <property type="molecule type" value="Genomic_DNA"/>
</dbReference>
<reference evidence="3" key="1">
    <citation type="submission" date="2018-07" db="EMBL/GenBank/DDBJ databases">
        <authorList>
            <person name="Quirk P.G."/>
            <person name="Krulwich T.A."/>
        </authorList>
    </citation>
    <scope>NUCLEOTIDE SEQUENCE</scope>
    <source>
        <strain evidence="3">Anand</strain>
    </source>
</reference>
<dbReference type="PANTHER" id="PTHR13128">
    <property type="entry name" value="VACUOLAR PROTEIN-SORTING-ASSOCIATED PROTEIN 36"/>
    <property type="match status" value="1"/>
</dbReference>
<comment type="subunit">
    <text evidence="1">Component of the endosomal sorting complex required for transport II (ESCRT-II).</text>
</comment>
<gene>
    <name evidence="3" type="ORF">TAT_000095800</name>
    <name evidence="4" type="ORF">TAV_000095200</name>
</gene>
<dbReference type="PANTHER" id="PTHR13128:SF12">
    <property type="entry name" value="VACUOLAR PROTEIN-SORTING-ASSOCIATED PROTEIN 36"/>
    <property type="match status" value="1"/>
</dbReference>
<dbReference type="GO" id="GO:0043328">
    <property type="term" value="P:protein transport to vacuole involved in ubiquitin-dependent protein catabolic process via the multivesicular body sorting pathway"/>
    <property type="evidence" value="ECO:0007669"/>
    <property type="project" value="UniProtKB-UniRule"/>
</dbReference>
<dbReference type="InterPro" id="IPR037855">
    <property type="entry name" value="Vps36"/>
</dbReference>
<dbReference type="Gene3D" id="1.10.10.10">
    <property type="entry name" value="Winged helix-like DNA-binding domain superfamily/Winged helix DNA-binding domain"/>
    <property type="match status" value="1"/>
</dbReference>
<feature type="region of interest" description="Disordered" evidence="2">
    <location>
        <begin position="196"/>
        <end position="215"/>
    </location>
</feature>
<dbReference type="Pfam" id="PF04157">
    <property type="entry name" value="EAP30"/>
    <property type="match status" value="1"/>
</dbReference>
<dbReference type="SUPFAM" id="SSF46785">
    <property type="entry name" value="Winged helix' DNA-binding domain"/>
    <property type="match status" value="1"/>
</dbReference>
<comment type="subcellular location">
    <subcellularLocation>
        <location evidence="1">Cytoplasm</location>
    </subcellularLocation>
    <subcellularLocation>
        <location evidence="1">Endosome</location>
    </subcellularLocation>
</comment>
<accession>A0A3B0N1Z6</accession>
<dbReference type="InterPro" id="IPR040608">
    <property type="entry name" value="Snf8/Vps36"/>
</dbReference>
<comment type="similarity">
    <text evidence="1">Belongs to the VPS36 family.</text>
</comment>
<keyword evidence="1" id="KW-0813">Transport</keyword>
<dbReference type="AlphaFoldDB" id="A0A3B0N1Z6"/>
<name>A0A3B0N1Z6_THEAN</name>
<sequence length="356" mass="40437">MKKLVEETVLKLEDLKVAIGVLRRFYSCTNGLLTTFRLTFNYTNNKPKTIFVSSITSVKISNSFFKEYIMLQCGSIRYFISCSDNNKLYSELLRVVKLNETTTVLNSPRTVETSVESPDSNTLSVPGISRVLEIQREKIEESEDLCTATTELSALKNKCKLVKEVLVKVTKYDQEGFNATIDRVFKTLGVEVFSQSDNQDNSNTPSNSDKTIDSDNDREVLNQLKKILSLLLSKNESILLHEFYVAANRLMLTDLLSPSQLVRYVNKLEKDYLCKLNKVGNVYLITKNHEKISEEEFCSDLIGILNSGPTDLIKYSKEANISTTLAQVKLNLAEQIGLVVRDETIQLTYYYINSFN</sequence>
<evidence type="ECO:0000256" key="1">
    <source>
        <dbReference type="RuleBase" id="RU367095"/>
    </source>
</evidence>
<keyword evidence="1" id="KW-0653">Protein transport</keyword>
<dbReference type="InterPro" id="IPR036388">
    <property type="entry name" value="WH-like_DNA-bd_sf"/>
</dbReference>